<reference evidence="5" key="1">
    <citation type="submission" date="2020-07" db="EMBL/GenBank/DDBJ databases">
        <authorList>
            <person name="Nieuwenhuis M."/>
            <person name="Van De Peppel L.J.J."/>
        </authorList>
    </citation>
    <scope>NUCLEOTIDE SEQUENCE</scope>
    <source>
        <strain evidence="5">AP01</strain>
        <tissue evidence="5">Mycelium</tissue>
    </source>
</reference>
<dbReference type="Proteomes" id="UP000775547">
    <property type="component" value="Unassembled WGS sequence"/>
</dbReference>
<feature type="domain" description="GH16" evidence="4">
    <location>
        <begin position="1"/>
        <end position="130"/>
    </location>
</feature>
<dbReference type="PROSITE" id="PS51762">
    <property type="entry name" value="GH16_2"/>
    <property type="match status" value="1"/>
</dbReference>
<evidence type="ECO:0000256" key="1">
    <source>
        <dbReference type="ARBA" id="ARBA00022729"/>
    </source>
</evidence>
<dbReference type="InterPro" id="IPR050546">
    <property type="entry name" value="Glycosyl_Hydrlase_16"/>
</dbReference>
<keyword evidence="6" id="KW-1185">Reference proteome</keyword>
<dbReference type="EMBL" id="JABCKV010000022">
    <property type="protein sequence ID" value="KAG5646354.1"/>
    <property type="molecule type" value="Genomic_DNA"/>
</dbReference>
<dbReference type="InterPro" id="IPR013320">
    <property type="entry name" value="ConA-like_dom_sf"/>
</dbReference>
<dbReference type="GO" id="GO:0005975">
    <property type="term" value="P:carbohydrate metabolic process"/>
    <property type="evidence" value="ECO:0007669"/>
    <property type="project" value="InterPro"/>
</dbReference>
<evidence type="ECO:0000259" key="4">
    <source>
        <dbReference type="PROSITE" id="PS51762"/>
    </source>
</evidence>
<proteinExistence type="predicted"/>
<dbReference type="AlphaFoldDB" id="A0A9P7GBA1"/>
<dbReference type="PANTHER" id="PTHR10963:SF22">
    <property type="entry name" value="GLYCOSIDASE CRH2-RELATED"/>
    <property type="match status" value="1"/>
</dbReference>
<evidence type="ECO:0000256" key="3">
    <source>
        <dbReference type="ARBA" id="ARBA00023295"/>
    </source>
</evidence>
<dbReference type="SUPFAM" id="SSF49899">
    <property type="entry name" value="Concanavalin A-like lectins/glucanases"/>
    <property type="match status" value="1"/>
</dbReference>
<dbReference type="Pfam" id="PF00722">
    <property type="entry name" value="Glyco_hydro_16"/>
    <property type="match status" value="1"/>
</dbReference>
<sequence length="208" mass="22316">MSDIRDEIDWEFPGDATSEAQTNYFWQGYIPTVGNNGNTEKGLSDTFANYHDYTIDWQPNALTFSIDGKVVRTINAADAVDKSGVIRYPNTPSRIQLSIWPAGLPGAPPGTVEWSGGLINWKDPDYVAAGHFYALVKSVTIKCGDSASRPANITAYKYGANATAETPAISFTNQTTLLNGAGPAFGNGLQLRGAMAAVVGLMLTVYII</sequence>
<dbReference type="Gene3D" id="2.60.120.200">
    <property type="match status" value="1"/>
</dbReference>
<keyword evidence="3" id="KW-0326">Glycosidase</keyword>
<accession>A0A9P7GBA1</accession>
<keyword evidence="2" id="KW-0378">Hydrolase</keyword>
<keyword evidence="1" id="KW-0732">Signal</keyword>
<comment type="caution">
    <text evidence="5">The sequence shown here is derived from an EMBL/GenBank/DDBJ whole genome shotgun (WGS) entry which is preliminary data.</text>
</comment>
<dbReference type="GO" id="GO:0016757">
    <property type="term" value="F:glycosyltransferase activity"/>
    <property type="evidence" value="ECO:0007669"/>
    <property type="project" value="TreeGrafter"/>
</dbReference>
<dbReference type="GO" id="GO:0004553">
    <property type="term" value="F:hydrolase activity, hydrolyzing O-glycosyl compounds"/>
    <property type="evidence" value="ECO:0007669"/>
    <property type="project" value="InterPro"/>
</dbReference>
<reference evidence="5" key="2">
    <citation type="submission" date="2021-10" db="EMBL/GenBank/DDBJ databases">
        <title>Phylogenomics reveals ancestral predisposition of the termite-cultivated fungus Termitomyces towards a domesticated lifestyle.</title>
        <authorList>
            <person name="Auxier B."/>
            <person name="Grum-Grzhimaylo A."/>
            <person name="Cardenas M.E."/>
            <person name="Lodge J.D."/>
            <person name="Laessoe T."/>
            <person name="Pedersen O."/>
            <person name="Smith M.E."/>
            <person name="Kuyper T.W."/>
            <person name="Franco-Molano E.A."/>
            <person name="Baroni T.J."/>
            <person name="Aanen D.K."/>
        </authorList>
    </citation>
    <scope>NUCLEOTIDE SEQUENCE</scope>
    <source>
        <strain evidence="5">AP01</strain>
        <tissue evidence="5">Mycelium</tissue>
    </source>
</reference>
<dbReference type="GO" id="GO:0009277">
    <property type="term" value="C:fungal-type cell wall"/>
    <property type="evidence" value="ECO:0007669"/>
    <property type="project" value="TreeGrafter"/>
</dbReference>
<dbReference type="InterPro" id="IPR000757">
    <property type="entry name" value="Beta-glucanase-like"/>
</dbReference>
<gene>
    <name evidence="5" type="ORF">DXG03_003677</name>
</gene>
<evidence type="ECO:0000313" key="6">
    <source>
        <dbReference type="Proteomes" id="UP000775547"/>
    </source>
</evidence>
<organism evidence="5 6">
    <name type="scientific">Asterophora parasitica</name>
    <dbReference type="NCBI Taxonomy" id="117018"/>
    <lineage>
        <taxon>Eukaryota</taxon>
        <taxon>Fungi</taxon>
        <taxon>Dikarya</taxon>
        <taxon>Basidiomycota</taxon>
        <taxon>Agaricomycotina</taxon>
        <taxon>Agaricomycetes</taxon>
        <taxon>Agaricomycetidae</taxon>
        <taxon>Agaricales</taxon>
        <taxon>Tricholomatineae</taxon>
        <taxon>Lyophyllaceae</taxon>
        <taxon>Asterophora</taxon>
    </lineage>
</organism>
<protein>
    <recommendedName>
        <fullName evidence="4">GH16 domain-containing protein</fullName>
    </recommendedName>
</protein>
<dbReference type="PANTHER" id="PTHR10963">
    <property type="entry name" value="GLYCOSYL HYDROLASE-RELATED"/>
    <property type="match status" value="1"/>
</dbReference>
<evidence type="ECO:0000313" key="5">
    <source>
        <dbReference type="EMBL" id="KAG5646354.1"/>
    </source>
</evidence>
<evidence type="ECO:0000256" key="2">
    <source>
        <dbReference type="ARBA" id="ARBA00022801"/>
    </source>
</evidence>
<dbReference type="OrthoDB" id="4781at2759"/>
<name>A0A9P7GBA1_9AGAR</name>
<dbReference type="GO" id="GO:0031505">
    <property type="term" value="P:fungal-type cell wall organization"/>
    <property type="evidence" value="ECO:0007669"/>
    <property type="project" value="TreeGrafter"/>
</dbReference>